<evidence type="ECO:0000313" key="3">
    <source>
        <dbReference type="EMBL" id="TFW11416.1"/>
    </source>
</evidence>
<keyword evidence="4" id="KW-1185">Reference proteome</keyword>
<dbReference type="InterPro" id="IPR029052">
    <property type="entry name" value="Metallo-depent_PP-like"/>
</dbReference>
<protein>
    <submittedName>
        <fullName evidence="3">Alkaline phosphatase</fullName>
    </submittedName>
</protein>
<dbReference type="AlphaFoldDB" id="A0A4Y9RUD9"/>
<comment type="caution">
    <text evidence="3">The sequence shown here is derived from an EMBL/GenBank/DDBJ whole genome shotgun (WGS) entry which is preliminary data.</text>
</comment>
<evidence type="ECO:0000259" key="1">
    <source>
        <dbReference type="Pfam" id="PF09423"/>
    </source>
</evidence>
<gene>
    <name evidence="3" type="ORF">E4L96_21555</name>
</gene>
<dbReference type="RefSeq" id="WP_135209280.1">
    <property type="nucleotide sequence ID" value="NZ_SPVF01000262.1"/>
</dbReference>
<organism evidence="3 4">
    <name type="scientific">Zemynaea arenosa</name>
    <dbReference type="NCBI Taxonomy" id="2561931"/>
    <lineage>
        <taxon>Bacteria</taxon>
        <taxon>Pseudomonadati</taxon>
        <taxon>Pseudomonadota</taxon>
        <taxon>Betaproteobacteria</taxon>
        <taxon>Burkholderiales</taxon>
        <taxon>Oxalobacteraceae</taxon>
        <taxon>Telluria group</taxon>
        <taxon>Zemynaea</taxon>
    </lineage>
</organism>
<accession>A0A4Y9RUD9</accession>
<dbReference type="InterPro" id="IPR052900">
    <property type="entry name" value="Phospholipid_Metab_Enz"/>
</dbReference>
<name>A0A4Y9RUD9_9BURK</name>
<dbReference type="CDD" id="cd07389">
    <property type="entry name" value="MPP_PhoD"/>
    <property type="match status" value="1"/>
</dbReference>
<evidence type="ECO:0000259" key="2">
    <source>
        <dbReference type="Pfam" id="PF16655"/>
    </source>
</evidence>
<dbReference type="EMBL" id="SPVF01000262">
    <property type="protein sequence ID" value="TFW11416.1"/>
    <property type="molecule type" value="Genomic_DNA"/>
</dbReference>
<dbReference type="PANTHER" id="PTHR43606:SF2">
    <property type="entry name" value="ALKALINE PHOSPHATASE FAMILY PROTEIN (AFU_ORTHOLOGUE AFUA_5G03860)"/>
    <property type="match status" value="1"/>
</dbReference>
<reference evidence="3 4" key="1">
    <citation type="submission" date="2019-03" db="EMBL/GenBank/DDBJ databases">
        <title>Draft Genome Sequence of Massilia arenosa sp. nov., a Novel Massilia Species Isolated from a Sandy-loam Maize Soil.</title>
        <authorList>
            <person name="Raths R."/>
            <person name="Peta V."/>
            <person name="Bucking H."/>
        </authorList>
    </citation>
    <scope>NUCLEOTIDE SEQUENCE [LARGE SCALE GENOMIC DNA]</scope>
    <source>
        <strain evidence="3 4">MC02</strain>
    </source>
</reference>
<evidence type="ECO:0000313" key="4">
    <source>
        <dbReference type="Proteomes" id="UP000298438"/>
    </source>
</evidence>
<proteinExistence type="predicted"/>
<dbReference type="PROSITE" id="PS51318">
    <property type="entry name" value="TAT"/>
    <property type="match status" value="1"/>
</dbReference>
<sequence length="538" mass="60331">MKPSASLLHLVQSIERETNGWPRPMARRRFLQAALALAGTQIVGASHKAQAQAQPLRFVGYPFTLGVASGAPRPDSVVLWTRLAPAPLLEDGGMPPERVIINWELAEDEKFARIVQQGRIHAAPELAHSVHAEVTGLRPGRWYWYRFIAGGEMSPAGRTRTADVQADRLRFAVASCQQYEQGYFSAYRHMSKEDLDLVAFLGDYIYESNWGSNLVRRHATGEPETLAQYRIRHAQYKTDADLQAMHHAAPWIVTWDDHEVDNDYAGDQSEYLDPRFLLRRAAAYQAYYEHMPVPRSALPRGPHMRIYDRYSFGSLAQFHVLDDRQYRTPQACPRMGMGGASVTENCAGRMDPKLDMLGAAQEQWLADGLKDSRALWNVLAQQTLLAPFGRQTAHGTTHWTDGWDGYPAARTRLTRLLGDSRASNPLVIGGDVHCHHAANILYDFDKPTSRIVASEFVSTSITSEGDPIEMIEAGKTNNPHMLLSDARRRGYIMMELGRQRARVDMRVIDSEKVKESRASTLAAFEVEAGKPGARQIQA</sequence>
<dbReference type="InterPro" id="IPR018946">
    <property type="entry name" value="PhoD-like_MPP"/>
</dbReference>
<dbReference type="Pfam" id="PF16655">
    <property type="entry name" value="PhoD_N"/>
    <property type="match status" value="1"/>
</dbReference>
<dbReference type="Gene3D" id="3.60.21.70">
    <property type="entry name" value="PhoD-like phosphatase"/>
    <property type="match status" value="1"/>
</dbReference>
<dbReference type="OrthoDB" id="327733at2"/>
<dbReference type="SUPFAM" id="SSF56300">
    <property type="entry name" value="Metallo-dependent phosphatases"/>
    <property type="match status" value="1"/>
</dbReference>
<dbReference type="PANTHER" id="PTHR43606">
    <property type="entry name" value="PHOSPHATASE, PUTATIVE (AFU_ORTHOLOGUE AFUA_6G08710)-RELATED"/>
    <property type="match status" value="1"/>
</dbReference>
<dbReference type="InterPro" id="IPR038607">
    <property type="entry name" value="PhoD-like_sf"/>
</dbReference>
<dbReference type="InterPro" id="IPR006311">
    <property type="entry name" value="TAT_signal"/>
</dbReference>
<feature type="domain" description="Phospholipase D N-terminal" evidence="2">
    <location>
        <begin position="65"/>
        <end position="161"/>
    </location>
</feature>
<dbReference type="Gene3D" id="2.60.40.380">
    <property type="entry name" value="Purple acid phosphatase-like, N-terminal"/>
    <property type="match status" value="1"/>
</dbReference>
<dbReference type="InterPro" id="IPR032093">
    <property type="entry name" value="PhoD_N"/>
</dbReference>
<dbReference type="Pfam" id="PF09423">
    <property type="entry name" value="PhoD"/>
    <property type="match status" value="1"/>
</dbReference>
<dbReference type="Proteomes" id="UP000298438">
    <property type="component" value="Unassembled WGS sequence"/>
</dbReference>
<feature type="domain" description="PhoD-like phosphatase metallophosphatase" evidence="1">
    <location>
        <begin position="171"/>
        <end position="504"/>
    </location>
</feature>